<organism evidence="1 2">
    <name type="scientific">Scortum barcoo</name>
    <name type="common">barcoo grunter</name>
    <dbReference type="NCBI Taxonomy" id="214431"/>
    <lineage>
        <taxon>Eukaryota</taxon>
        <taxon>Metazoa</taxon>
        <taxon>Chordata</taxon>
        <taxon>Craniata</taxon>
        <taxon>Vertebrata</taxon>
        <taxon>Euteleostomi</taxon>
        <taxon>Actinopterygii</taxon>
        <taxon>Neopterygii</taxon>
        <taxon>Teleostei</taxon>
        <taxon>Neoteleostei</taxon>
        <taxon>Acanthomorphata</taxon>
        <taxon>Eupercaria</taxon>
        <taxon>Centrarchiformes</taxon>
        <taxon>Terapontoidei</taxon>
        <taxon>Terapontidae</taxon>
        <taxon>Scortum</taxon>
    </lineage>
</organism>
<dbReference type="Proteomes" id="UP000831701">
    <property type="component" value="Chromosome 9"/>
</dbReference>
<keyword evidence="2" id="KW-1185">Reference proteome</keyword>
<comment type="caution">
    <text evidence="1">The sequence shown here is derived from an EMBL/GenBank/DDBJ whole genome shotgun (WGS) entry which is preliminary data.</text>
</comment>
<dbReference type="EMBL" id="CM041539">
    <property type="protein sequence ID" value="KAI3367294.1"/>
    <property type="molecule type" value="Genomic_DNA"/>
</dbReference>
<protein>
    <submittedName>
        <fullName evidence="1">Uncharacterized protein</fullName>
    </submittedName>
</protein>
<name>A0ACB8WHM2_9TELE</name>
<evidence type="ECO:0000313" key="2">
    <source>
        <dbReference type="Proteomes" id="UP000831701"/>
    </source>
</evidence>
<evidence type="ECO:0000313" key="1">
    <source>
        <dbReference type="EMBL" id="KAI3367294.1"/>
    </source>
</evidence>
<proteinExistence type="predicted"/>
<sequence length="100" mass="11184">MDCSSLYGKGGLELPVSSLTEKFKCSKLGRGGLGTGESRPSWRKATPSQCRGLVVDEVRRQEQVMRRTKAVTHAKQGQWMRWEEVKKRRLMEGVMGNGGT</sequence>
<gene>
    <name evidence="1" type="ORF">L3Q82_008346</name>
</gene>
<reference evidence="1" key="1">
    <citation type="submission" date="2022-04" db="EMBL/GenBank/DDBJ databases">
        <title>Jade perch genome.</title>
        <authorList>
            <person name="Chao B."/>
        </authorList>
    </citation>
    <scope>NUCLEOTIDE SEQUENCE</scope>
    <source>
        <strain evidence="1">CB-2022</strain>
    </source>
</reference>
<accession>A0ACB8WHM2</accession>